<dbReference type="InterPro" id="IPR051207">
    <property type="entry name" value="ComplexI_NDUFA9_subunit"/>
</dbReference>
<dbReference type="RefSeq" id="WP_096492464.1">
    <property type="nucleotide sequence ID" value="NZ_CP023445.1"/>
</dbReference>
<dbReference type="SUPFAM" id="SSF51735">
    <property type="entry name" value="NAD(P)-binding Rossmann-fold domains"/>
    <property type="match status" value="1"/>
</dbReference>
<dbReference type="Pfam" id="PF13460">
    <property type="entry name" value="NAD_binding_10"/>
    <property type="match status" value="1"/>
</dbReference>
<name>A0A290Z3K0_9PSEU</name>
<protein>
    <submittedName>
        <fullName evidence="2">NADH-binding protein</fullName>
    </submittedName>
</protein>
<dbReference type="KEGG" id="apre:CNX65_09650"/>
<evidence type="ECO:0000259" key="1">
    <source>
        <dbReference type="Pfam" id="PF13460"/>
    </source>
</evidence>
<dbReference type="AlphaFoldDB" id="A0A290Z3K0"/>
<evidence type="ECO:0000313" key="2">
    <source>
        <dbReference type="EMBL" id="ATE53523.1"/>
    </source>
</evidence>
<dbReference type="PANTHER" id="PTHR12126">
    <property type="entry name" value="NADH-UBIQUINONE OXIDOREDUCTASE 39 KDA SUBUNIT-RELATED"/>
    <property type="match status" value="1"/>
</dbReference>
<evidence type="ECO:0000313" key="3">
    <source>
        <dbReference type="Proteomes" id="UP000218505"/>
    </source>
</evidence>
<reference evidence="2" key="1">
    <citation type="submission" date="2017-09" db="EMBL/GenBank/DDBJ databases">
        <title>Complete Genome Sequence of ansamitocin-producing Bacterium Actinosynnema pretiosum X47.</title>
        <authorList>
            <person name="Cao G."/>
            <person name="Zong G."/>
            <person name="Zhong C."/>
            <person name="Fu J."/>
        </authorList>
    </citation>
    <scope>NUCLEOTIDE SEQUENCE [LARGE SCALE GENOMIC DNA]</scope>
    <source>
        <strain evidence="2">X47</strain>
    </source>
</reference>
<dbReference type="GO" id="GO:0044877">
    <property type="term" value="F:protein-containing complex binding"/>
    <property type="evidence" value="ECO:0007669"/>
    <property type="project" value="TreeGrafter"/>
</dbReference>
<dbReference type="PANTHER" id="PTHR12126:SF11">
    <property type="entry name" value="NADH DEHYDROGENASE [UBIQUINONE] 1 ALPHA SUBCOMPLEX SUBUNIT 9, MITOCHONDRIAL"/>
    <property type="match status" value="1"/>
</dbReference>
<organism evidence="2 3">
    <name type="scientific">Actinosynnema pretiosum</name>
    <dbReference type="NCBI Taxonomy" id="42197"/>
    <lineage>
        <taxon>Bacteria</taxon>
        <taxon>Bacillati</taxon>
        <taxon>Actinomycetota</taxon>
        <taxon>Actinomycetes</taxon>
        <taxon>Pseudonocardiales</taxon>
        <taxon>Pseudonocardiaceae</taxon>
        <taxon>Actinosynnema</taxon>
    </lineage>
</organism>
<proteinExistence type="predicted"/>
<accession>A0A290Z3K0</accession>
<dbReference type="InterPro" id="IPR036291">
    <property type="entry name" value="NAD(P)-bd_dom_sf"/>
</dbReference>
<dbReference type="Gene3D" id="3.40.50.720">
    <property type="entry name" value="NAD(P)-binding Rossmann-like Domain"/>
    <property type="match status" value="1"/>
</dbReference>
<sequence>MRVLVTGASGFVGGRLCAALESAGHEVRAMTRRPDEYRGAGVPVPGDVTDERGLIEAARDCEVACYLVHGLSDRDYREADARAARSFARACAEAGVRRIVYLGGLGNGALSEHLRSRREVESMLTCAGVPVTVLRAAVVIGHGGASWKMLLSLVEHAPLILAPPEARTRCQPIAVADAVRYLVGAVETPETAGKTYEIGGPEVLEYTQMLRRIAALQGRSTLVLPLPVPLPRSDWLSAQAIAALSGVNASLAEALLGSLDTEVVVTEDNGITNLVPFQRTNYDDAVLTALGERAAENRTK</sequence>
<dbReference type="InterPro" id="IPR016040">
    <property type="entry name" value="NAD(P)-bd_dom"/>
</dbReference>
<dbReference type="EMBL" id="CP023445">
    <property type="protein sequence ID" value="ATE53523.1"/>
    <property type="molecule type" value="Genomic_DNA"/>
</dbReference>
<dbReference type="Proteomes" id="UP000218505">
    <property type="component" value="Chromosome"/>
</dbReference>
<keyword evidence="3" id="KW-1185">Reference proteome</keyword>
<gene>
    <name evidence="2" type="ORF">CNX65_09650</name>
</gene>
<feature type="domain" description="NAD(P)-binding" evidence="1">
    <location>
        <begin position="7"/>
        <end position="109"/>
    </location>
</feature>